<evidence type="ECO:0000313" key="2">
    <source>
        <dbReference type="EMBL" id="QRR03394.1"/>
    </source>
</evidence>
<dbReference type="CDD" id="cd06433">
    <property type="entry name" value="GT_2_WfgS_like"/>
    <property type="match status" value="1"/>
</dbReference>
<dbReference type="InterPro" id="IPR001173">
    <property type="entry name" value="Glyco_trans_2-like"/>
</dbReference>
<feature type="domain" description="Glycosyltransferase 2-like" evidence="1">
    <location>
        <begin position="10"/>
        <end position="173"/>
    </location>
</feature>
<dbReference type="InterPro" id="IPR029044">
    <property type="entry name" value="Nucleotide-diphossugar_trans"/>
</dbReference>
<dbReference type="Gene3D" id="3.90.550.10">
    <property type="entry name" value="Spore Coat Polysaccharide Biosynthesis Protein SpsA, Chain A"/>
    <property type="match status" value="1"/>
</dbReference>
<dbReference type="SUPFAM" id="SSF53448">
    <property type="entry name" value="Nucleotide-diphospho-sugar transferases"/>
    <property type="match status" value="1"/>
</dbReference>
<name>A0ABX7IB95_9BACT</name>
<dbReference type="PANTHER" id="PTHR43685">
    <property type="entry name" value="GLYCOSYLTRANSFERASE"/>
    <property type="match status" value="1"/>
</dbReference>
<sequence length="246" mass="28324">MKDHLYPRISIITVVYNAIETLEHTIKSVLSQTYGNIEYIIIDACSTDGSSELIQSYPDRIALHIREKDNGIYDAMNKGLDHATGDWAYFLGADDLLLTPTVIEELVMYFKTPESVYYGNTYLKGSNKIYQGKINLMRFSLCNISHQAIFYPKSVFRTKRYNTRYKYFADHVYNLEIYAQDPARFVYIPVLISVYNDQGRSSTLSDDHYAEDIVAIMNRQFGPALAGYVWLRRRISGLKKSIQGES</sequence>
<proteinExistence type="predicted"/>
<gene>
    <name evidence="2" type="ORF">HWI92_22020</name>
</gene>
<dbReference type="Proteomes" id="UP000612680">
    <property type="component" value="Chromosome"/>
</dbReference>
<keyword evidence="3" id="KW-1185">Reference proteome</keyword>
<dbReference type="EMBL" id="CP056775">
    <property type="protein sequence ID" value="QRR03394.1"/>
    <property type="molecule type" value="Genomic_DNA"/>
</dbReference>
<protein>
    <submittedName>
        <fullName evidence="2">Glycosyltransferase</fullName>
    </submittedName>
</protein>
<dbReference type="Pfam" id="PF00535">
    <property type="entry name" value="Glycos_transf_2"/>
    <property type="match status" value="1"/>
</dbReference>
<dbReference type="PANTHER" id="PTHR43685:SF11">
    <property type="entry name" value="GLYCOSYLTRANSFERASE TAGX-RELATED"/>
    <property type="match status" value="1"/>
</dbReference>
<evidence type="ECO:0000259" key="1">
    <source>
        <dbReference type="Pfam" id="PF00535"/>
    </source>
</evidence>
<dbReference type="RefSeq" id="WP_204659318.1">
    <property type="nucleotide sequence ID" value="NZ_CP056775.1"/>
</dbReference>
<evidence type="ECO:0000313" key="3">
    <source>
        <dbReference type="Proteomes" id="UP000612680"/>
    </source>
</evidence>
<dbReference type="InterPro" id="IPR050834">
    <property type="entry name" value="Glycosyltransf_2"/>
</dbReference>
<reference evidence="2 3" key="1">
    <citation type="submission" date="2020-06" db="EMBL/GenBank/DDBJ databases">
        <title>Dyadobacter sandarakinus sp. nov., isolated from the soil of the Arctic Yellow River Station.</title>
        <authorList>
            <person name="Zhang Y."/>
            <person name="Peng F."/>
        </authorList>
    </citation>
    <scope>NUCLEOTIDE SEQUENCE [LARGE SCALE GENOMIC DNA]</scope>
    <source>
        <strain evidence="2 3">Q3-56</strain>
    </source>
</reference>
<accession>A0ABX7IB95</accession>
<organism evidence="2 3">
    <name type="scientific">Dyadobacter sandarakinus</name>
    <dbReference type="NCBI Taxonomy" id="2747268"/>
    <lineage>
        <taxon>Bacteria</taxon>
        <taxon>Pseudomonadati</taxon>
        <taxon>Bacteroidota</taxon>
        <taxon>Cytophagia</taxon>
        <taxon>Cytophagales</taxon>
        <taxon>Spirosomataceae</taxon>
        <taxon>Dyadobacter</taxon>
    </lineage>
</organism>